<proteinExistence type="inferred from homology"/>
<keyword evidence="1" id="KW-0663">Pyridoxal phosphate</keyword>
<gene>
    <name evidence="2" type="ORF">XD93_0438</name>
</gene>
<dbReference type="AlphaFoldDB" id="A0A124FX89"/>
<dbReference type="PANTHER" id="PTHR30244:SF34">
    <property type="entry name" value="DTDP-4-AMINO-4,6-DIDEOXYGALACTOSE TRANSAMINASE"/>
    <property type="match status" value="1"/>
</dbReference>
<evidence type="ECO:0000313" key="3">
    <source>
        <dbReference type="Proteomes" id="UP000053904"/>
    </source>
</evidence>
<name>A0A124FX89_9BACT</name>
<comment type="caution">
    <text evidence="2">The sequence shown here is derived from an EMBL/GenBank/DDBJ whole genome shotgun (WGS) entry which is preliminary data.</text>
</comment>
<sequence>MERIPLIKSTFYNEEDTKRKLCEFIEGAQFLSMRTECEKFEKAFSKKQERKYSVFVHNGSCANMLLIQSLINMKVFNQGDKIFVSNLTWPTNVMPLIQLGLIPVFLDVELETLNVSSEILKNGYKEHPDVKGLFLTNALGFCSDIEKIQEFCDEKEIVFIEDNCESLGSKYKGKRLGNFGLASTVSFFVGHHLSTIEGGMISTDDEELYERLKMSRSHGWTRNNSDDFKKKMRDENDIDDFYDIYAFYDLAFNFRSTEINGFIGNTQIKYWDEIVSKREENFKKFNEAIKKNDDIIDLKLDGMSIISNFGMPVIFKTKELFEKYKKAFVDDNIEIRPIIAGNIAEQPFMKDKKCFKTDLKNSEYISENGFYFGNNPEMNEEEITRIINLLSKN</sequence>
<dbReference type="InterPro" id="IPR015422">
    <property type="entry name" value="PyrdxlP-dep_Trfase_small"/>
</dbReference>
<dbReference type="GO" id="GO:0000271">
    <property type="term" value="P:polysaccharide biosynthetic process"/>
    <property type="evidence" value="ECO:0007669"/>
    <property type="project" value="TreeGrafter"/>
</dbReference>
<dbReference type="PIRSF" id="PIRSF000390">
    <property type="entry name" value="PLP_StrS"/>
    <property type="match status" value="1"/>
</dbReference>
<evidence type="ECO:0000313" key="2">
    <source>
        <dbReference type="EMBL" id="KUK77276.1"/>
    </source>
</evidence>
<reference evidence="3" key="1">
    <citation type="journal article" date="2015" name="MBio">
        <title>Genome-Resolved Metagenomic Analysis Reveals Roles for Candidate Phyla and Other Microbial Community Members in Biogeochemical Transformations in Oil Reservoirs.</title>
        <authorList>
            <person name="Hu P."/>
            <person name="Tom L."/>
            <person name="Singh A."/>
            <person name="Thomas B.C."/>
            <person name="Baker B.J."/>
            <person name="Piceno Y.M."/>
            <person name="Andersen G.L."/>
            <person name="Banfield J.F."/>
        </authorList>
    </citation>
    <scope>NUCLEOTIDE SEQUENCE [LARGE SCALE GENOMIC DNA]</scope>
</reference>
<comment type="similarity">
    <text evidence="1">Belongs to the DegT/DnrJ/EryC1 family.</text>
</comment>
<dbReference type="GO" id="GO:0008483">
    <property type="term" value="F:transaminase activity"/>
    <property type="evidence" value="ECO:0007669"/>
    <property type="project" value="UniProtKB-KW"/>
</dbReference>
<dbReference type="PANTHER" id="PTHR30244">
    <property type="entry name" value="TRANSAMINASE"/>
    <property type="match status" value="1"/>
</dbReference>
<evidence type="ECO:0000256" key="1">
    <source>
        <dbReference type="RuleBase" id="RU004508"/>
    </source>
</evidence>
<dbReference type="GO" id="GO:0030170">
    <property type="term" value="F:pyridoxal phosphate binding"/>
    <property type="evidence" value="ECO:0007669"/>
    <property type="project" value="TreeGrafter"/>
</dbReference>
<protein>
    <submittedName>
        <fullName evidence="2">DegT/DnrJ/EryC1/StrS aminotransferase</fullName>
    </submittedName>
</protein>
<dbReference type="Gene3D" id="3.90.1150.10">
    <property type="entry name" value="Aspartate Aminotransferase, domain 1"/>
    <property type="match status" value="1"/>
</dbReference>
<keyword evidence="2" id="KW-0808">Transferase</keyword>
<dbReference type="InterPro" id="IPR015424">
    <property type="entry name" value="PyrdxlP-dep_Trfase"/>
</dbReference>
<dbReference type="Proteomes" id="UP000053904">
    <property type="component" value="Unassembled WGS sequence"/>
</dbReference>
<dbReference type="EMBL" id="LGGO01000048">
    <property type="protein sequence ID" value="KUK77276.1"/>
    <property type="molecule type" value="Genomic_DNA"/>
</dbReference>
<dbReference type="Pfam" id="PF01041">
    <property type="entry name" value="DegT_DnrJ_EryC1"/>
    <property type="match status" value="1"/>
</dbReference>
<dbReference type="Gene3D" id="3.40.640.10">
    <property type="entry name" value="Type I PLP-dependent aspartate aminotransferase-like (Major domain)"/>
    <property type="match status" value="1"/>
</dbReference>
<dbReference type="InterPro" id="IPR000653">
    <property type="entry name" value="DegT/StrS_aminotransferase"/>
</dbReference>
<keyword evidence="2" id="KW-0032">Aminotransferase</keyword>
<dbReference type="SUPFAM" id="SSF53383">
    <property type="entry name" value="PLP-dependent transferases"/>
    <property type="match status" value="1"/>
</dbReference>
<organism evidence="2 3">
    <name type="scientific">candidate division WS6 bacterium 34_10</name>
    <dbReference type="NCBI Taxonomy" id="1641389"/>
    <lineage>
        <taxon>Bacteria</taxon>
        <taxon>Candidatus Dojkabacteria</taxon>
    </lineage>
</organism>
<dbReference type="InterPro" id="IPR015421">
    <property type="entry name" value="PyrdxlP-dep_Trfase_major"/>
</dbReference>
<accession>A0A124FX89</accession>